<keyword evidence="3" id="KW-1185">Reference proteome</keyword>
<dbReference type="AlphaFoldDB" id="A0AAV4ASX6"/>
<dbReference type="EMBL" id="BLXT01004113">
    <property type="protein sequence ID" value="GFO09673.1"/>
    <property type="molecule type" value="Genomic_DNA"/>
</dbReference>
<protein>
    <submittedName>
        <fullName evidence="2">Uncharacterized protein</fullName>
    </submittedName>
</protein>
<dbReference type="Proteomes" id="UP000735302">
    <property type="component" value="Unassembled WGS sequence"/>
</dbReference>
<feature type="compositionally biased region" description="Basic residues" evidence="1">
    <location>
        <begin position="15"/>
        <end position="25"/>
    </location>
</feature>
<proteinExistence type="predicted"/>
<sequence length="84" mass="9635">MSQFTSHCMKTNKTFRRKCKKPKQAKNRDASLIMGDPKGKIGDDKTGLEDITGKEGVGDTNEKKREFLTDLWLESEIKRCKPFL</sequence>
<gene>
    <name evidence="2" type="ORF">PoB_003617800</name>
</gene>
<evidence type="ECO:0000313" key="2">
    <source>
        <dbReference type="EMBL" id="GFO09673.1"/>
    </source>
</evidence>
<organism evidence="2 3">
    <name type="scientific">Plakobranchus ocellatus</name>
    <dbReference type="NCBI Taxonomy" id="259542"/>
    <lineage>
        <taxon>Eukaryota</taxon>
        <taxon>Metazoa</taxon>
        <taxon>Spiralia</taxon>
        <taxon>Lophotrochozoa</taxon>
        <taxon>Mollusca</taxon>
        <taxon>Gastropoda</taxon>
        <taxon>Heterobranchia</taxon>
        <taxon>Euthyneura</taxon>
        <taxon>Panpulmonata</taxon>
        <taxon>Sacoglossa</taxon>
        <taxon>Placobranchoidea</taxon>
        <taxon>Plakobranchidae</taxon>
        <taxon>Plakobranchus</taxon>
    </lineage>
</organism>
<name>A0AAV4ASX6_9GAST</name>
<comment type="caution">
    <text evidence="2">The sequence shown here is derived from an EMBL/GenBank/DDBJ whole genome shotgun (WGS) entry which is preliminary data.</text>
</comment>
<reference evidence="2 3" key="1">
    <citation type="journal article" date="2021" name="Elife">
        <title>Chloroplast acquisition without the gene transfer in kleptoplastic sea slugs, Plakobranchus ocellatus.</title>
        <authorList>
            <person name="Maeda T."/>
            <person name="Takahashi S."/>
            <person name="Yoshida T."/>
            <person name="Shimamura S."/>
            <person name="Takaki Y."/>
            <person name="Nagai Y."/>
            <person name="Toyoda A."/>
            <person name="Suzuki Y."/>
            <person name="Arimoto A."/>
            <person name="Ishii H."/>
            <person name="Satoh N."/>
            <person name="Nishiyama T."/>
            <person name="Hasebe M."/>
            <person name="Maruyama T."/>
            <person name="Minagawa J."/>
            <person name="Obokata J."/>
            <person name="Shigenobu S."/>
        </authorList>
    </citation>
    <scope>NUCLEOTIDE SEQUENCE [LARGE SCALE GENOMIC DNA]</scope>
</reference>
<accession>A0AAV4ASX6</accession>
<feature type="compositionally biased region" description="Basic and acidic residues" evidence="1">
    <location>
        <begin position="37"/>
        <end position="58"/>
    </location>
</feature>
<feature type="region of interest" description="Disordered" evidence="1">
    <location>
        <begin position="15"/>
        <end position="58"/>
    </location>
</feature>
<evidence type="ECO:0000313" key="3">
    <source>
        <dbReference type="Proteomes" id="UP000735302"/>
    </source>
</evidence>
<evidence type="ECO:0000256" key="1">
    <source>
        <dbReference type="SAM" id="MobiDB-lite"/>
    </source>
</evidence>